<evidence type="ECO:0000256" key="7">
    <source>
        <dbReference type="ARBA" id="ARBA00023136"/>
    </source>
</evidence>
<evidence type="ECO:0000313" key="11">
    <source>
        <dbReference type="EMBL" id="AEH50761.1"/>
    </source>
</evidence>
<keyword evidence="4 10" id="KW-0812">Transmembrane</keyword>
<dbReference type="GO" id="GO:0008654">
    <property type="term" value="P:phospholipid biosynthetic process"/>
    <property type="evidence" value="ECO:0007669"/>
    <property type="project" value="UniProtKB-UniRule"/>
</dbReference>
<comment type="subcellular location">
    <subcellularLocation>
        <location evidence="10">Cell membrane</location>
        <topology evidence="10">Multi-pass membrane protein</topology>
    </subcellularLocation>
</comment>
<dbReference type="OrthoDB" id="9797836at2"/>
<dbReference type="PANTHER" id="PTHR30309:SF0">
    <property type="entry name" value="GLYCEROL-3-PHOSPHATE ACYLTRANSFERASE-RELATED"/>
    <property type="match status" value="1"/>
</dbReference>
<comment type="catalytic activity">
    <reaction evidence="10">
        <text>an acyl phosphate + sn-glycerol 3-phosphate = a 1-acyl-sn-glycero-3-phosphate + phosphate</text>
        <dbReference type="Rhea" id="RHEA:34075"/>
        <dbReference type="ChEBI" id="CHEBI:43474"/>
        <dbReference type="ChEBI" id="CHEBI:57597"/>
        <dbReference type="ChEBI" id="CHEBI:57970"/>
        <dbReference type="ChEBI" id="CHEBI:59918"/>
        <dbReference type="EC" id="2.3.1.275"/>
    </reaction>
</comment>
<dbReference type="KEGG" id="tta:Theth_0674"/>
<dbReference type="Proteomes" id="UP000006804">
    <property type="component" value="Chromosome"/>
</dbReference>
<feature type="transmembrane region" description="Helical" evidence="10">
    <location>
        <begin position="360"/>
        <end position="378"/>
    </location>
</feature>
<dbReference type="GO" id="GO:0005886">
    <property type="term" value="C:plasma membrane"/>
    <property type="evidence" value="ECO:0007669"/>
    <property type="project" value="UniProtKB-SubCell"/>
</dbReference>
<keyword evidence="3 10" id="KW-0808">Transferase</keyword>
<dbReference type="EMBL" id="CP002351">
    <property type="protein sequence ID" value="AEH50761.1"/>
    <property type="molecule type" value="Genomic_DNA"/>
</dbReference>
<comment type="pathway">
    <text evidence="10">Lipid metabolism; phospholipid metabolism.</text>
</comment>
<feature type="transmembrane region" description="Helical" evidence="10">
    <location>
        <begin position="105"/>
        <end position="121"/>
    </location>
</feature>
<evidence type="ECO:0000256" key="1">
    <source>
        <dbReference type="ARBA" id="ARBA00022475"/>
    </source>
</evidence>
<dbReference type="HAMAP" id="MF_01043">
    <property type="entry name" value="PlsY"/>
    <property type="match status" value="1"/>
</dbReference>
<feature type="transmembrane region" description="Helical" evidence="10">
    <location>
        <begin position="159"/>
        <end position="188"/>
    </location>
</feature>
<evidence type="ECO:0000256" key="2">
    <source>
        <dbReference type="ARBA" id="ARBA00022516"/>
    </source>
</evidence>
<evidence type="ECO:0000256" key="8">
    <source>
        <dbReference type="ARBA" id="ARBA00023209"/>
    </source>
</evidence>
<dbReference type="Pfam" id="PF02660">
    <property type="entry name" value="G3P_acyltransf"/>
    <property type="match status" value="1"/>
</dbReference>
<keyword evidence="6 10" id="KW-0443">Lipid metabolism</keyword>
<dbReference type="PANTHER" id="PTHR30309">
    <property type="entry name" value="INNER MEMBRANE PROTEIN YGIH"/>
    <property type="match status" value="1"/>
</dbReference>
<accession>F7YXW2</accession>
<evidence type="ECO:0000313" key="12">
    <source>
        <dbReference type="Proteomes" id="UP000006804"/>
    </source>
</evidence>
<comment type="similarity">
    <text evidence="10">Belongs to the PlsY family.</text>
</comment>
<sequence precursor="true">MKSAFSILIGYLLGCFLPAYFFAKWFKKVDIRTLGDGNPGTTNVKRTLGLKFAVPTALYDTTKGILAMFIAEKIFHCQSLVVYLSGVAAIVGHVAPFYLKFKGGKGAATATGMLIIMLLRISRNIQPFALISTLAYLTFYVLSMFFATKDENFLALSTLPILAIVLIFLVPLLNETIFSLCLMGYLFFVGVKNMQKLKMFTIKSENLPLWRIFIRPAAMSFFVLSLVISKIALITLVGIVLACSFATDLIRLSHERVGKILNEEIAPRFRIYKQKEKHRISSITMFLLGVFLTYLLFSESIAIASLCFLVFGDMMAKIVGINYGRTMILKTSAGKTLEGWVGFLSISVSAAYFLWFAKILPLWIGLVGALVASIAESLPIPIDDNVSVPVLSGAVMMLLMNLG</sequence>
<dbReference type="InterPro" id="IPR003811">
    <property type="entry name" value="G3P_acylTferase_PlsY"/>
</dbReference>
<evidence type="ECO:0000256" key="4">
    <source>
        <dbReference type="ARBA" id="ARBA00022692"/>
    </source>
</evidence>
<keyword evidence="8 10" id="KW-0594">Phospholipid biosynthesis</keyword>
<keyword evidence="5 10" id="KW-1133">Transmembrane helix</keyword>
<evidence type="ECO:0000256" key="9">
    <source>
        <dbReference type="ARBA" id="ARBA00023264"/>
    </source>
</evidence>
<dbReference type="HOGENOM" id="CLU_703348_0_0_0"/>
<dbReference type="SMART" id="SM01207">
    <property type="entry name" value="G3P_acyltransf"/>
    <property type="match status" value="1"/>
</dbReference>
<keyword evidence="12" id="KW-1185">Reference proteome</keyword>
<keyword evidence="1 10" id="KW-1003">Cell membrane</keyword>
<proteinExistence type="inferred from homology"/>
<dbReference type="UniPathway" id="UPA00085"/>
<evidence type="ECO:0000256" key="5">
    <source>
        <dbReference type="ARBA" id="ARBA00022989"/>
    </source>
</evidence>
<dbReference type="AlphaFoldDB" id="F7YXW2"/>
<comment type="function">
    <text evidence="10">Catalyzes the transfer of an acyl group from acyl-phosphate (acyl-PO(4)) to glycerol-3-phosphate (G3P) to form lysophosphatidic acid (LPA). This enzyme utilizes acyl-phosphate as fatty acyl donor, but not acyl-CoA or acyl-ACP.</text>
</comment>
<feature type="transmembrane region" description="Helical" evidence="10">
    <location>
        <begin position="128"/>
        <end position="147"/>
    </location>
</feature>
<organism evidence="11 12">
    <name type="scientific">Pseudothermotoga thermarum DSM 5069</name>
    <dbReference type="NCBI Taxonomy" id="688269"/>
    <lineage>
        <taxon>Bacteria</taxon>
        <taxon>Thermotogati</taxon>
        <taxon>Thermotogota</taxon>
        <taxon>Thermotogae</taxon>
        <taxon>Thermotogales</taxon>
        <taxon>Thermotogaceae</taxon>
        <taxon>Pseudothermotoga</taxon>
    </lineage>
</organism>
<dbReference type="RefSeq" id="WP_013931984.1">
    <property type="nucleotide sequence ID" value="NC_015707.1"/>
</dbReference>
<feature type="transmembrane region" description="Helical" evidence="10">
    <location>
        <begin position="6"/>
        <end position="23"/>
    </location>
</feature>
<evidence type="ECO:0000256" key="3">
    <source>
        <dbReference type="ARBA" id="ARBA00022679"/>
    </source>
</evidence>
<dbReference type="eggNOG" id="COG0344">
    <property type="taxonomic scope" value="Bacteria"/>
</dbReference>
<dbReference type="EC" id="2.3.1.275" evidence="10"/>
<keyword evidence="7 10" id="KW-0472">Membrane</keyword>
<gene>
    <name evidence="10" type="primary">plsY</name>
    <name evidence="11" type="ORF">Theth_0674</name>
</gene>
<evidence type="ECO:0000256" key="10">
    <source>
        <dbReference type="HAMAP-Rule" id="MF_01043"/>
    </source>
</evidence>
<dbReference type="STRING" id="688269.Theth_0674"/>
<dbReference type="PATRIC" id="fig|688269.3.peg.699"/>
<name>F7YXW2_9THEM</name>
<protein>
    <recommendedName>
        <fullName evidence="10">Glycerol-3-phosphate acyltransferase</fullName>
    </recommendedName>
    <alternativeName>
        <fullName evidence="10">Acyl-PO4 G3P acyltransferase</fullName>
    </alternativeName>
    <alternativeName>
        <fullName evidence="10">Acyl-phosphate--glycerol-3-phosphate acyltransferase</fullName>
    </alternativeName>
    <alternativeName>
        <fullName evidence="10">G3P acyltransferase</fullName>
        <shortName evidence="10">GPAT</shortName>
        <ecNumber evidence="10">2.3.1.275</ecNumber>
    </alternativeName>
    <alternativeName>
        <fullName evidence="10">Lysophosphatidic acid synthase</fullName>
        <shortName evidence="10">LPA synthase</shortName>
    </alternativeName>
</protein>
<keyword evidence="2 10" id="KW-0444">Lipid biosynthesis</keyword>
<feature type="transmembrane region" description="Helical" evidence="10">
    <location>
        <begin position="80"/>
        <end position="99"/>
    </location>
</feature>
<dbReference type="GO" id="GO:0043772">
    <property type="term" value="F:acyl-phosphate glycerol-3-phosphate acyltransferase activity"/>
    <property type="evidence" value="ECO:0007669"/>
    <property type="project" value="UniProtKB-UniRule"/>
</dbReference>
<reference evidence="11 12" key="1">
    <citation type="submission" date="2010-11" db="EMBL/GenBank/DDBJ databases">
        <title>The complete genome of Thermotoga thermarum DSM 5069.</title>
        <authorList>
            <consortium name="US DOE Joint Genome Institute (JGI-PGF)"/>
            <person name="Lucas S."/>
            <person name="Copeland A."/>
            <person name="Lapidus A."/>
            <person name="Bruce D."/>
            <person name="Goodwin L."/>
            <person name="Pitluck S."/>
            <person name="Kyrpides N."/>
            <person name="Mavromatis K."/>
            <person name="Ivanova N."/>
            <person name="Zeytun A."/>
            <person name="Brettin T."/>
            <person name="Detter J.C."/>
            <person name="Tapia R."/>
            <person name="Han C."/>
            <person name="Land M."/>
            <person name="Hauser L."/>
            <person name="Markowitz V."/>
            <person name="Cheng J.-F."/>
            <person name="Hugenholtz P."/>
            <person name="Woyke T."/>
            <person name="Wu D."/>
            <person name="Spring S."/>
            <person name="Schroeder M."/>
            <person name="Brambilla E."/>
            <person name="Klenk H.-P."/>
            <person name="Eisen J.A."/>
        </authorList>
    </citation>
    <scope>NUCLEOTIDE SEQUENCE [LARGE SCALE GENOMIC DNA]</scope>
    <source>
        <strain evidence="11 12">DSM 5069</strain>
    </source>
</reference>
<evidence type="ECO:0000256" key="6">
    <source>
        <dbReference type="ARBA" id="ARBA00023098"/>
    </source>
</evidence>
<keyword evidence="9 10" id="KW-1208">Phospholipid metabolism</keyword>
<comment type="subunit">
    <text evidence="10">Probably interacts with PlsX.</text>
</comment>
<dbReference type="eggNOG" id="COG0170">
    <property type="taxonomic scope" value="Bacteria"/>
</dbReference>